<reference evidence="2" key="1">
    <citation type="submission" date="2018-07" db="EMBL/GenBank/DDBJ databases">
        <title>Comparative genomics of catfishes provides insights into carnivory and benthic adaptation.</title>
        <authorList>
            <person name="Zhang Y."/>
            <person name="Wang D."/>
            <person name="Peng Z."/>
            <person name="Zheng S."/>
            <person name="Shao F."/>
            <person name="Tao W."/>
        </authorList>
    </citation>
    <scope>NUCLEOTIDE SEQUENCE</scope>
    <source>
        <strain evidence="2">Chongqing</strain>
    </source>
</reference>
<name>A0AAD5FIW4_SILAS</name>
<dbReference type="Proteomes" id="UP001205998">
    <property type="component" value="Unassembled WGS sequence"/>
</dbReference>
<feature type="chain" id="PRO_5042202060" evidence="1">
    <location>
        <begin position="26"/>
        <end position="176"/>
    </location>
</feature>
<organism evidence="2 3">
    <name type="scientific">Silurus asotus</name>
    <name type="common">Amur catfish</name>
    <name type="synonym">Parasilurus asotus</name>
    <dbReference type="NCBI Taxonomy" id="30991"/>
    <lineage>
        <taxon>Eukaryota</taxon>
        <taxon>Metazoa</taxon>
        <taxon>Chordata</taxon>
        <taxon>Craniata</taxon>
        <taxon>Vertebrata</taxon>
        <taxon>Euteleostomi</taxon>
        <taxon>Actinopterygii</taxon>
        <taxon>Neopterygii</taxon>
        <taxon>Teleostei</taxon>
        <taxon>Ostariophysi</taxon>
        <taxon>Siluriformes</taxon>
        <taxon>Siluridae</taxon>
        <taxon>Silurus</taxon>
    </lineage>
</organism>
<protein>
    <submittedName>
        <fullName evidence="2">Uncharacterized protein</fullName>
    </submittedName>
</protein>
<keyword evidence="3" id="KW-1185">Reference proteome</keyword>
<gene>
    <name evidence="2" type="ORF">C0J50_21989</name>
</gene>
<sequence>MPIPMATRTVMMLVVILMFLASSRAMSNELEDHSTWNYREGVEHVNVANVRSVTRVLDTWGKRIFNEIKTLLHSQPNTLLPDYSREVSHLQRRITDLNNRLATLEPFLRRHGYYKEDKEATKEAPQSLKGVGTSLAQYPPRNRVRVARPVNRVVQTRRVRLYKDENGKVKVREIER</sequence>
<dbReference type="EMBL" id="MU551695">
    <property type="protein sequence ID" value="KAI5618401.1"/>
    <property type="molecule type" value="Genomic_DNA"/>
</dbReference>
<evidence type="ECO:0000313" key="3">
    <source>
        <dbReference type="Proteomes" id="UP001205998"/>
    </source>
</evidence>
<keyword evidence="1" id="KW-0732">Signal</keyword>
<evidence type="ECO:0000313" key="2">
    <source>
        <dbReference type="EMBL" id="KAI5618401.1"/>
    </source>
</evidence>
<evidence type="ECO:0000256" key="1">
    <source>
        <dbReference type="SAM" id="SignalP"/>
    </source>
</evidence>
<dbReference type="PANTHER" id="PTHR41693:SF1">
    <property type="entry name" value="SI:CH211-243A20.3"/>
    <property type="match status" value="1"/>
</dbReference>
<dbReference type="AlphaFoldDB" id="A0AAD5FIW4"/>
<comment type="caution">
    <text evidence="2">The sequence shown here is derived from an EMBL/GenBank/DDBJ whole genome shotgun (WGS) entry which is preliminary data.</text>
</comment>
<feature type="signal peptide" evidence="1">
    <location>
        <begin position="1"/>
        <end position="25"/>
    </location>
</feature>
<accession>A0AAD5FIW4</accession>
<dbReference type="PANTHER" id="PTHR41693">
    <property type="entry name" value="HEME-BINDING PROTEIN 1"/>
    <property type="match status" value="1"/>
</dbReference>
<proteinExistence type="predicted"/>